<dbReference type="RefSeq" id="WP_086086282.1">
    <property type="nucleotide sequence ID" value="NZ_CP021112.1"/>
</dbReference>
<dbReference type="SUPFAM" id="SSF53850">
    <property type="entry name" value="Periplasmic binding protein-like II"/>
    <property type="match status" value="1"/>
</dbReference>
<dbReference type="Proteomes" id="UP000194137">
    <property type="component" value="Chromosome"/>
</dbReference>
<dbReference type="STRING" id="1235591.CAK95_01885"/>
<dbReference type="OrthoDB" id="6955767at2"/>
<accession>A0A1W6ZL35</accession>
<proteinExistence type="predicted"/>
<dbReference type="AlphaFoldDB" id="A0A1W6ZL35"/>
<evidence type="ECO:0000313" key="2">
    <source>
        <dbReference type="EMBL" id="ARP97965.1"/>
    </source>
</evidence>
<dbReference type="Gene3D" id="3.40.190.10">
    <property type="entry name" value="Periplasmic binding protein-like II"/>
    <property type="match status" value="2"/>
</dbReference>
<dbReference type="PANTHER" id="PTHR35936:SF17">
    <property type="entry name" value="ARGININE-BINDING EXTRACELLULAR PROTEIN ARTP"/>
    <property type="match status" value="1"/>
</dbReference>
<dbReference type="Pfam" id="PF00497">
    <property type="entry name" value="SBP_bac_3"/>
    <property type="match status" value="1"/>
</dbReference>
<dbReference type="PANTHER" id="PTHR35936">
    <property type="entry name" value="MEMBRANE-BOUND LYTIC MUREIN TRANSGLYCOSYLASE F"/>
    <property type="match status" value="1"/>
</dbReference>
<dbReference type="EMBL" id="CP021112">
    <property type="protein sequence ID" value="ARP97965.1"/>
    <property type="molecule type" value="Genomic_DNA"/>
</dbReference>
<sequence length="268" mass="28211">MIATRRAVIALLTLVVLSVAGFPATAQQAAPELQKLLAPSGKLRVGLYPGTPTSILDATSEQPRGVGYELGKALAARLGVPYEPVVFAKNAEVLEAVKTGATDIAFTNASAARAKIMDFSQPYLEIELGYLVSKDSKIADVPDIDTKGVRVGVTQGSSSDGVLSRDLKNAEVVRVVTLKQGIEMMGEGKIDAYATNKATLFEMSDAVPGSKVLDGRWGFERHAIAIPKGRDQGLPFLRTFANEAMTQGLVKAAVSRAGLRGANVAAAQ</sequence>
<dbReference type="SMART" id="SM00062">
    <property type="entry name" value="PBPb"/>
    <property type="match status" value="1"/>
</dbReference>
<organism evidence="2 3">
    <name type="scientific">Pseudorhodoplanes sinuspersici</name>
    <dbReference type="NCBI Taxonomy" id="1235591"/>
    <lineage>
        <taxon>Bacteria</taxon>
        <taxon>Pseudomonadati</taxon>
        <taxon>Pseudomonadota</taxon>
        <taxon>Alphaproteobacteria</taxon>
        <taxon>Hyphomicrobiales</taxon>
        <taxon>Pseudorhodoplanes</taxon>
    </lineage>
</organism>
<evidence type="ECO:0000256" key="1">
    <source>
        <dbReference type="ARBA" id="ARBA00022729"/>
    </source>
</evidence>
<protein>
    <submittedName>
        <fullName evidence="2">ABC transporter substrate-binding protein</fullName>
    </submittedName>
</protein>
<keyword evidence="1" id="KW-0732">Signal</keyword>
<name>A0A1W6ZL35_9HYPH</name>
<gene>
    <name evidence="2" type="ORF">CAK95_01885</name>
</gene>
<dbReference type="InterPro" id="IPR001638">
    <property type="entry name" value="Solute-binding_3/MltF_N"/>
</dbReference>
<keyword evidence="3" id="KW-1185">Reference proteome</keyword>
<dbReference type="KEGG" id="psin:CAK95_01885"/>
<reference evidence="2 3" key="1">
    <citation type="submission" date="2017-05" db="EMBL/GenBank/DDBJ databases">
        <title>Full genome sequence of Pseudorhodoplanes sinuspersici.</title>
        <authorList>
            <person name="Dastgheib S.M.M."/>
            <person name="Shavandi M."/>
            <person name="Tirandaz H."/>
        </authorList>
    </citation>
    <scope>NUCLEOTIDE SEQUENCE [LARGE SCALE GENOMIC DNA]</scope>
    <source>
        <strain evidence="2 3">RIPI110</strain>
    </source>
</reference>
<evidence type="ECO:0000313" key="3">
    <source>
        <dbReference type="Proteomes" id="UP000194137"/>
    </source>
</evidence>